<accession>A0ACC3TBT7</accession>
<reference evidence="2" key="1">
    <citation type="journal article" date="2024" name="Front. Bioeng. Biotechnol.">
        <title>Genome-scale model development and genomic sequencing of the oleaginous clade Lipomyces.</title>
        <authorList>
            <person name="Czajka J.J."/>
            <person name="Han Y."/>
            <person name="Kim J."/>
            <person name="Mondo S.J."/>
            <person name="Hofstad B.A."/>
            <person name="Robles A."/>
            <person name="Haridas S."/>
            <person name="Riley R."/>
            <person name="LaButti K."/>
            <person name="Pangilinan J."/>
            <person name="Andreopoulos W."/>
            <person name="Lipzen A."/>
            <person name="Yan J."/>
            <person name="Wang M."/>
            <person name="Ng V."/>
            <person name="Grigoriev I.V."/>
            <person name="Spatafora J.W."/>
            <person name="Magnuson J.K."/>
            <person name="Baker S.E."/>
            <person name="Pomraning K.R."/>
        </authorList>
    </citation>
    <scope>NUCLEOTIDE SEQUENCE [LARGE SCALE GENOMIC DNA]</scope>
    <source>
        <strain evidence="2">CBS 7786</strain>
    </source>
</reference>
<dbReference type="EMBL" id="MU971335">
    <property type="protein sequence ID" value="KAK9241388.1"/>
    <property type="molecule type" value="Genomic_DNA"/>
</dbReference>
<comment type="caution">
    <text evidence="1">The sequence shown here is derived from an EMBL/GenBank/DDBJ whole genome shotgun (WGS) entry which is preliminary data.</text>
</comment>
<sequence>MSTVAIPTVTFLPTSGTRTSEQSNHTEQDFNMEQPVHSDIDMLASEDDDEMLLDEDAQGEHGSSQIPNAPSSPPGWLSRMEEDERDGGSEIVTEEVDVEDIAHEEDEQLLDADGSTLALVAVEEEVHDEVLGEADAENTDVGRPFVAESEETQSAWKLPAEETATEHAAVEEATEVPAAEPDAKDLAAPEIREETSEVVENPEVPEVPERDVHLSAASTVIEDQHEYLREDKEAETIIEPVAPSVAAAENEQENQQHVPLGHADTTISQEPDTESAQTTDEARSVRTDFPDICVVLRKDDRNYLLCPSDGSDELIADLGAQTILEDYTILSQPLVNIFALLRSLFSEELAEDCELVLDVPHLGLSVAEDNVFCNEVTIYDLVELYSGLRMNDGDAAASNEPLLILVNAQVRFLHRFNHIAELIRQGKGLQYLYDEDASATSRQNPQYHANGVSAVDEETVLDKSTTDLKGVSADSVEADISSIKQEVPEPSDARSESLHAEATPEASDVAYGGEDYQEQEEPVPAVISDAGAADQTAVPTTGDAIKFQELLPKGEDLSEATSPEGLHELNPPADVLSDEKGASKRTHETLDDDDEILRPEDKRVKSVSE</sequence>
<evidence type="ECO:0000313" key="1">
    <source>
        <dbReference type="EMBL" id="KAK9241388.1"/>
    </source>
</evidence>
<protein>
    <submittedName>
        <fullName evidence="1">Uncharacterized protein</fullName>
    </submittedName>
</protein>
<keyword evidence="2" id="KW-1185">Reference proteome</keyword>
<proteinExistence type="predicted"/>
<dbReference type="Proteomes" id="UP001433508">
    <property type="component" value="Unassembled WGS sequence"/>
</dbReference>
<organism evidence="1 2">
    <name type="scientific">Lipomyces kononenkoae</name>
    <name type="common">Yeast</name>
    <dbReference type="NCBI Taxonomy" id="34357"/>
    <lineage>
        <taxon>Eukaryota</taxon>
        <taxon>Fungi</taxon>
        <taxon>Dikarya</taxon>
        <taxon>Ascomycota</taxon>
        <taxon>Saccharomycotina</taxon>
        <taxon>Lipomycetes</taxon>
        <taxon>Lipomycetales</taxon>
        <taxon>Lipomycetaceae</taxon>
        <taxon>Lipomyces</taxon>
    </lineage>
</organism>
<gene>
    <name evidence="1" type="ORF">V1525DRAFT_415974</name>
</gene>
<name>A0ACC3TBT7_LIPKO</name>
<evidence type="ECO:0000313" key="2">
    <source>
        <dbReference type="Proteomes" id="UP001433508"/>
    </source>
</evidence>